<evidence type="ECO:0000313" key="3">
    <source>
        <dbReference type="WBParaSite" id="jg19286"/>
    </source>
</evidence>
<protein>
    <submittedName>
        <fullName evidence="3">Uncharacterized protein</fullName>
    </submittedName>
</protein>
<evidence type="ECO:0000256" key="1">
    <source>
        <dbReference type="SAM" id="MobiDB-lite"/>
    </source>
</evidence>
<dbReference type="Proteomes" id="UP000887574">
    <property type="component" value="Unplaced"/>
</dbReference>
<dbReference type="WBParaSite" id="jg19286">
    <property type="protein sequence ID" value="jg19286"/>
    <property type="gene ID" value="jg19286"/>
</dbReference>
<feature type="region of interest" description="Disordered" evidence="1">
    <location>
        <begin position="1"/>
        <end position="20"/>
    </location>
</feature>
<reference evidence="3" key="1">
    <citation type="submission" date="2022-11" db="UniProtKB">
        <authorList>
            <consortium name="WormBaseParasite"/>
        </authorList>
    </citation>
    <scope>IDENTIFICATION</scope>
</reference>
<sequence length="110" mass="12616">MLSDEEVSDGSKQTGTKTSSVIFEENGDESLIPLSLVIGDEIRKVERSKSENFLWLPSLKRCSKMLRESLKKLLNAHYWFQRRLSFPSRGCPTNSLQKSHISAYLLLVKR</sequence>
<proteinExistence type="predicted"/>
<keyword evidence="2" id="KW-1185">Reference proteome</keyword>
<accession>A0A915DHE8</accession>
<name>A0A915DHE8_9BILA</name>
<organism evidence="2 3">
    <name type="scientific">Ditylenchus dipsaci</name>
    <dbReference type="NCBI Taxonomy" id="166011"/>
    <lineage>
        <taxon>Eukaryota</taxon>
        <taxon>Metazoa</taxon>
        <taxon>Ecdysozoa</taxon>
        <taxon>Nematoda</taxon>
        <taxon>Chromadorea</taxon>
        <taxon>Rhabditida</taxon>
        <taxon>Tylenchina</taxon>
        <taxon>Tylenchomorpha</taxon>
        <taxon>Sphaerularioidea</taxon>
        <taxon>Anguinidae</taxon>
        <taxon>Anguininae</taxon>
        <taxon>Ditylenchus</taxon>
    </lineage>
</organism>
<evidence type="ECO:0000313" key="2">
    <source>
        <dbReference type="Proteomes" id="UP000887574"/>
    </source>
</evidence>
<dbReference type="AlphaFoldDB" id="A0A915DHE8"/>
<feature type="compositionally biased region" description="Polar residues" evidence="1">
    <location>
        <begin position="10"/>
        <end position="20"/>
    </location>
</feature>